<dbReference type="Proteomes" id="UP001251849">
    <property type="component" value="Unassembled WGS sequence"/>
</dbReference>
<evidence type="ECO:0000313" key="3">
    <source>
        <dbReference type="Proteomes" id="UP001251849"/>
    </source>
</evidence>
<sequence length="71" mass="7565">MGLFTQRPEEPSEWAGLPAEPMEPRNPVERLGDGPAVSDWSPDLLSVSPATATWIEIPVDPAPEPDGADGD</sequence>
<gene>
    <name evidence="2" type="ORF">Q9S71_10780</name>
</gene>
<name>A0ABU3GBW3_9MICO</name>
<comment type="caution">
    <text evidence="2">The sequence shown here is derived from an EMBL/GenBank/DDBJ whole genome shotgun (WGS) entry which is preliminary data.</text>
</comment>
<dbReference type="RefSeq" id="WP_217530051.1">
    <property type="nucleotide sequence ID" value="NZ_JAUZVV010000002.1"/>
</dbReference>
<organism evidence="2 3">
    <name type="scientific">Microbacterium gawkjiense</name>
    <dbReference type="NCBI Taxonomy" id="3067309"/>
    <lineage>
        <taxon>Bacteria</taxon>
        <taxon>Bacillati</taxon>
        <taxon>Actinomycetota</taxon>
        <taxon>Actinomycetes</taxon>
        <taxon>Micrococcales</taxon>
        <taxon>Microbacteriaceae</taxon>
        <taxon>Microbacterium</taxon>
    </lineage>
</organism>
<evidence type="ECO:0000256" key="1">
    <source>
        <dbReference type="SAM" id="MobiDB-lite"/>
    </source>
</evidence>
<keyword evidence="3" id="KW-1185">Reference proteome</keyword>
<evidence type="ECO:0000313" key="2">
    <source>
        <dbReference type="EMBL" id="MDT3317303.1"/>
    </source>
</evidence>
<dbReference type="EMBL" id="JAUZVV010000002">
    <property type="protein sequence ID" value="MDT3317303.1"/>
    <property type="molecule type" value="Genomic_DNA"/>
</dbReference>
<proteinExistence type="predicted"/>
<feature type="region of interest" description="Disordered" evidence="1">
    <location>
        <begin position="1"/>
        <end position="40"/>
    </location>
</feature>
<protein>
    <submittedName>
        <fullName evidence="2">Uncharacterized protein</fullName>
    </submittedName>
</protein>
<accession>A0ABU3GBW3</accession>
<reference evidence="2 3" key="1">
    <citation type="submission" date="2023-08" db="EMBL/GenBank/DDBJ databases">
        <title>Microbacterium aquilitoris sp. nov. and Microbacterium gwkjibeachense sp. nov., isolated from beach.</title>
        <authorList>
            <person name="Lee S.D."/>
            <person name="Yang H."/>
            <person name="Kim I."/>
        </authorList>
    </citation>
    <scope>NUCLEOTIDE SEQUENCE [LARGE SCALE GENOMIC DNA]</scope>
    <source>
        <strain evidence="2 3">KSW4-11</strain>
    </source>
</reference>
<feature type="compositionally biased region" description="Basic and acidic residues" evidence="1">
    <location>
        <begin position="22"/>
        <end position="32"/>
    </location>
</feature>